<comment type="caution">
    <text evidence="2">The sequence shown here is derived from an EMBL/GenBank/DDBJ whole genome shotgun (WGS) entry which is preliminary data.</text>
</comment>
<accession>A0A821RMQ4</accession>
<protein>
    <submittedName>
        <fullName evidence="2">Uncharacterized protein</fullName>
    </submittedName>
</protein>
<gene>
    <name evidence="2" type="ORF">PMACD_LOCUS6458</name>
</gene>
<evidence type="ECO:0000313" key="3">
    <source>
        <dbReference type="Proteomes" id="UP000663880"/>
    </source>
</evidence>
<organism evidence="2 3">
    <name type="scientific">Pieris macdunnoughi</name>
    <dbReference type="NCBI Taxonomy" id="345717"/>
    <lineage>
        <taxon>Eukaryota</taxon>
        <taxon>Metazoa</taxon>
        <taxon>Ecdysozoa</taxon>
        <taxon>Arthropoda</taxon>
        <taxon>Hexapoda</taxon>
        <taxon>Insecta</taxon>
        <taxon>Pterygota</taxon>
        <taxon>Neoptera</taxon>
        <taxon>Endopterygota</taxon>
        <taxon>Lepidoptera</taxon>
        <taxon>Glossata</taxon>
        <taxon>Ditrysia</taxon>
        <taxon>Papilionoidea</taxon>
        <taxon>Pieridae</taxon>
        <taxon>Pierinae</taxon>
        <taxon>Pieris</taxon>
    </lineage>
</organism>
<reference evidence="2" key="1">
    <citation type="submission" date="2021-02" db="EMBL/GenBank/DDBJ databases">
        <authorList>
            <person name="Steward A R."/>
        </authorList>
    </citation>
    <scope>NUCLEOTIDE SEQUENCE</scope>
</reference>
<evidence type="ECO:0000313" key="2">
    <source>
        <dbReference type="EMBL" id="CAF4844098.1"/>
    </source>
</evidence>
<name>A0A821RMQ4_9NEOP</name>
<evidence type="ECO:0000256" key="1">
    <source>
        <dbReference type="SAM" id="MobiDB-lite"/>
    </source>
</evidence>
<keyword evidence="3" id="KW-1185">Reference proteome</keyword>
<dbReference type="AlphaFoldDB" id="A0A821RMQ4"/>
<dbReference type="Proteomes" id="UP000663880">
    <property type="component" value="Unassembled WGS sequence"/>
</dbReference>
<feature type="region of interest" description="Disordered" evidence="1">
    <location>
        <begin position="37"/>
        <end position="60"/>
    </location>
</feature>
<proteinExistence type="predicted"/>
<sequence length="82" mass="9174">MTKKEIFKTHTYYNIIFNRQKIANTASGALRLLASADRSAVHQQDANNPTPPAGALPELDHPEAKLQLMAREEISRYDPAIN</sequence>
<dbReference type="EMBL" id="CAJOBZ010000014">
    <property type="protein sequence ID" value="CAF4844098.1"/>
    <property type="molecule type" value="Genomic_DNA"/>
</dbReference>